<feature type="region of interest" description="Disordered" evidence="1">
    <location>
        <begin position="232"/>
        <end position="282"/>
    </location>
</feature>
<sequence length="447" mass="50035">MSDASNGAPKERLTIKIPARVQKNVEYKAKLRSWKNYEDMDDVASPTKTRERGKQGRPISSQDETPGSVGTREVLTIKIPSAQKRKEFLVLALRHHDKLAGQQSRERIEHTDDVASLPKTKKRVRQDQDEDIGSVTTGALKAKRPKLEETYKVHDHCSDVELLDTEQGPRTLGNDARGKISKGTEMGNYHVQDHDGLSVGDQGNHKQPIGTVFTEAEEPSGSEEINYQGYDQAGLPLGSQEDVSKGKESKGKERDHDHDHDGLTIGDQNWEDPSDGQEQDSNEANKWSEFKAVFDYCLQNYRDFELSHHWNKCEEPGPSGRVSPDHVHPMSDNLQSGELSVPPPATAAGTSTTITTQFDIQTSDSNDLDLGANFANLPPADDTPQHDAVFKFDDSEEWDALARRWLHDFLDWREEAIVEPHVEPHVEPRGATVQDNNVEEDIIDVVE</sequence>
<feature type="compositionally biased region" description="Basic and acidic residues" evidence="1">
    <location>
        <begin position="242"/>
        <end position="262"/>
    </location>
</feature>
<feature type="region of interest" description="Disordered" evidence="1">
    <location>
        <begin position="167"/>
        <end position="207"/>
    </location>
</feature>
<accession>A0AAD5YHA1</accession>
<dbReference type="AlphaFoldDB" id="A0AAD5YHA1"/>
<evidence type="ECO:0000313" key="2">
    <source>
        <dbReference type="EMBL" id="KAJ3488661.1"/>
    </source>
</evidence>
<feature type="region of interest" description="Disordered" evidence="1">
    <location>
        <begin position="36"/>
        <end position="72"/>
    </location>
</feature>
<name>A0AAD5YHA1_9APHY</name>
<organism evidence="2 3">
    <name type="scientific">Meripilus lineatus</name>
    <dbReference type="NCBI Taxonomy" id="2056292"/>
    <lineage>
        <taxon>Eukaryota</taxon>
        <taxon>Fungi</taxon>
        <taxon>Dikarya</taxon>
        <taxon>Basidiomycota</taxon>
        <taxon>Agaricomycotina</taxon>
        <taxon>Agaricomycetes</taxon>
        <taxon>Polyporales</taxon>
        <taxon>Meripilaceae</taxon>
        <taxon>Meripilus</taxon>
    </lineage>
</organism>
<evidence type="ECO:0000313" key="3">
    <source>
        <dbReference type="Proteomes" id="UP001212997"/>
    </source>
</evidence>
<gene>
    <name evidence="2" type="ORF">NLI96_g2704</name>
</gene>
<evidence type="ECO:0000256" key="1">
    <source>
        <dbReference type="SAM" id="MobiDB-lite"/>
    </source>
</evidence>
<proteinExistence type="predicted"/>
<dbReference type="EMBL" id="JANAWD010000062">
    <property type="protein sequence ID" value="KAJ3488661.1"/>
    <property type="molecule type" value="Genomic_DNA"/>
</dbReference>
<protein>
    <submittedName>
        <fullName evidence="2">Uncharacterized protein</fullName>
    </submittedName>
</protein>
<comment type="caution">
    <text evidence="2">The sequence shown here is derived from an EMBL/GenBank/DDBJ whole genome shotgun (WGS) entry which is preliminary data.</text>
</comment>
<feature type="compositionally biased region" description="Acidic residues" evidence="1">
    <location>
        <begin position="269"/>
        <end position="281"/>
    </location>
</feature>
<dbReference type="Proteomes" id="UP001212997">
    <property type="component" value="Unassembled WGS sequence"/>
</dbReference>
<keyword evidence="3" id="KW-1185">Reference proteome</keyword>
<reference evidence="2" key="1">
    <citation type="submission" date="2022-07" db="EMBL/GenBank/DDBJ databases">
        <title>Genome Sequence of Physisporinus lineatus.</title>
        <authorList>
            <person name="Buettner E."/>
        </authorList>
    </citation>
    <scope>NUCLEOTIDE SEQUENCE</scope>
    <source>
        <strain evidence="2">VT162</strain>
    </source>
</reference>